<evidence type="ECO:0008006" key="3">
    <source>
        <dbReference type="Google" id="ProtNLM"/>
    </source>
</evidence>
<protein>
    <recommendedName>
        <fullName evidence="3">F-box domain-containing protein</fullName>
    </recommendedName>
</protein>
<dbReference type="OrthoDB" id="10657048at2759"/>
<keyword evidence="2" id="KW-1185">Reference proteome</keyword>
<comment type="caution">
    <text evidence="1">The sequence shown here is derived from an EMBL/GenBank/DDBJ whole genome shotgun (WGS) entry which is preliminary data.</text>
</comment>
<sequence length="350" mass="39599">MTREITSLLSVEDEVLEVVASYLDQRDQAATIRVCWRLHNPSARQLYRHLVVPRHKASNLFSTLTGSKYDYGIHVRTIRYTPVSDLDVRFAHALLCGAIPRIPNLYGLNVHVPQYLAPFLVPILGKGSTVFSPPNLSRCLPALTDLRVHGDIRLLGLVQDCPITTLSITRAMKQSDFDYLIDILEKKGSKNLMIKNLTIALHYSVGLQIATALSRIAITFSILRHLTLRLPATNALDISRLFAETQLFPLLQSLVINDWPGVRPVFPQGQGRTRVLDVQHGHIVQSSSFRPQLNRMSFGNIHWSREVPSNIWVMKEEIHQPNGLTEQLISDVHDNPMMWGDIIYKLPNTI</sequence>
<gene>
    <name evidence="1" type="ORF">CVT26_000569</name>
</gene>
<name>A0A409VH94_9AGAR</name>
<accession>A0A409VH94</accession>
<dbReference type="AlphaFoldDB" id="A0A409VH94"/>
<reference evidence="1 2" key="1">
    <citation type="journal article" date="2018" name="Evol. Lett.">
        <title>Horizontal gene cluster transfer increased hallucinogenic mushroom diversity.</title>
        <authorList>
            <person name="Reynolds H.T."/>
            <person name="Vijayakumar V."/>
            <person name="Gluck-Thaler E."/>
            <person name="Korotkin H.B."/>
            <person name="Matheny P.B."/>
            <person name="Slot J.C."/>
        </authorList>
    </citation>
    <scope>NUCLEOTIDE SEQUENCE [LARGE SCALE GENOMIC DNA]</scope>
    <source>
        <strain evidence="1 2">SRW20</strain>
    </source>
</reference>
<dbReference type="InParanoid" id="A0A409VH94"/>
<evidence type="ECO:0000313" key="2">
    <source>
        <dbReference type="Proteomes" id="UP000284706"/>
    </source>
</evidence>
<organism evidence="1 2">
    <name type="scientific">Gymnopilus dilepis</name>
    <dbReference type="NCBI Taxonomy" id="231916"/>
    <lineage>
        <taxon>Eukaryota</taxon>
        <taxon>Fungi</taxon>
        <taxon>Dikarya</taxon>
        <taxon>Basidiomycota</taxon>
        <taxon>Agaricomycotina</taxon>
        <taxon>Agaricomycetes</taxon>
        <taxon>Agaricomycetidae</taxon>
        <taxon>Agaricales</taxon>
        <taxon>Agaricineae</taxon>
        <taxon>Hymenogastraceae</taxon>
        <taxon>Gymnopilus</taxon>
    </lineage>
</organism>
<proteinExistence type="predicted"/>
<evidence type="ECO:0000313" key="1">
    <source>
        <dbReference type="EMBL" id="PPQ65627.1"/>
    </source>
</evidence>
<dbReference type="EMBL" id="NHYE01005649">
    <property type="protein sequence ID" value="PPQ65627.1"/>
    <property type="molecule type" value="Genomic_DNA"/>
</dbReference>
<dbReference type="Proteomes" id="UP000284706">
    <property type="component" value="Unassembled WGS sequence"/>
</dbReference>